<keyword evidence="9" id="KW-0472">Membrane</keyword>
<keyword evidence="12" id="KW-1185">Reference proteome</keyword>
<evidence type="ECO:0000313" key="12">
    <source>
        <dbReference type="Proteomes" id="UP000639396"/>
    </source>
</evidence>
<keyword evidence="7" id="KW-0067">ATP-binding</keyword>
<evidence type="ECO:0000256" key="2">
    <source>
        <dbReference type="ARBA" id="ARBA00012438"/>
    </source>
</evidence>
<keyword evidence="6 11" id="KW-0418">Kinase</keyword>
<accession>A0A927H159</accession>
<evidence type="ECO:0000256" key="3">
    <source>
        <dbReference type="ARBA" id="ARBA00022553"/>
    </source>
</evidence>
<feature type="transmembrane region" description="Helical" evidence="9">
    <location>
        <begin position="163"/>
        <end position="186"/>
    </location>
</feature>
<name>A0A927H159_9BACL</name>
<evidence type="ECO:0000256" key="4">
    <source>
        <dbReference type="ARBA" id="ARBA00022679"/>
    </source>
</evidence>
<dbReference type="EMBL" id="JACXJA010000034">
    <property type="protein sequence ID" value="MBD2864826.1"/>
    <property type="molecule type" value="Genomic_DNA"/>
</dbReference>
<dbReference type="Pfam" id="PF02518">
    <property type="entry name" value="HATPase_c"/>
    <property type="match status" value="1"/>
</dbReference>
<keyword evidence="4" id="KW-0808">Transferase</keyword>
<dbReference type="EC" id="2.7.13.3" evidence="2"/>
<keyword evidence="9" id="KW-0812">Transmembrane</keyword>
<feature type="transmembrane region" description="Helical" evidence="9">
    <location>
        <begin position="192"/>
        <end position="219"/>
    </location>
</feature>
<evidence type="ECO:0000256" key="6">
    <source>
        <dbReference type="ARBA" id="ARBA00022777"/>
    </source>
</evidence>
<dbReference type="GO" id="GO:0005524">
    <property type="term" value="F:ATP binding"/>
    <property type="evidence" value="ECO:0007669"/>
    <property type="project" value="UniProtKB-KW"/>
</dbReference>
<dbReference type="InterPro" id="IPR005467">
    <property type="entry name" value="His_kinase_dom"/>
</dbReference>
<dbReference type="GO" id="GO:0004673">
    <property type="term" value="F:protein histidine kinase activity"/>
    <property type="evidence" value="ECO:0007669"/>
    <property type="project" value="UniProtKB-EC"/>
</dbReference>
<evidence type="ECO:0000256" key="9">
    <source>
        <dbReference type="SAM" id="Phobius"/>
    </source>
</evidence>
<dbReference type="RefSeq" id="WP_190930447.1">
    <property type="nucleotide sequence ID" value="NZ_JACXJA010000034.1"/>
</dbReference>
<evidence type="ECO:0000256" key="5">
    <source>
        <dbReference type="ARBA" id="ARBA00022741"/>
    </source>
</evidence>
<dbReference type="PANTHER" id="PTHR43065">
    <property type="entry name" value="SENSOR HISTIDINE KINASE"/>
    <property type="match status" value="1"/>
</dbReference>
<proteinExistence type="predicted"/>
<dbReference type="PANTHER" id="PTHR43065:SF10">
    <property type="entry name" value="PEROXIDE STRESS-ACTIVATED HISTIDINE KINASE MAK3"/>
    <property type="match status" value="1"/>
</dbReference>
<comment type="caution">
    <text evidence="11">The sequence shown here is derived from an EMBL/GenBank/DDBJ whole genome shotgun (WGS) entry which is preliminary data.</text>
</comment>
<keyword evidence="8" id="KW-0902">Two-component regulatory system</keyword>
<dbReference type="PROSITE" id="PS50109">
    <property type="entry name" value="HIS_KIN"/>
    <property type="match status" value="1"/>
</dbReference>
<dbReference type="SUPFAM" id="SSF55874">
    <property type="entry name" value="ATPase domain of HSP90 chaperone/DNA topoisomerase II/histidine kinase"/>
    <property type="match status" value="1"/>
</dbReference>
<dbReference type="CDD" id="cd00075">
    <property type="entry name" value="HATPase"/>
    <property type="match status" value="1"/>
</dbReference>
<evidence type="ECO:0000256" key="7">
    <source>
        <dbReference type="ARBA" id="ARBA00022840"/>
    </source>
</evidence>
<dbReference type="GO" id="GO:0000160">
    <property type="term" value="P:phosphorelay signal transduction system"/>
    <property type="evidence" value="ECO:0007669"/>
    <property type="project" value="UniProtKB-KW"/>
</dbReference>
<feature type="transmembrane region" description="Helical" evidence="9">
    <location>
        <begin position="103"/>
        <end position="121"/>
    </location>
</feature>
<reference evidence="11" key="1">
    <citation type="submission" date="2020-09" db="EMBL/GenBank/DDBJ databases">
        <title>A novel bacterium of genus Paenibacillus, isolated from South China Sea.</title>
        <authorList>
            <person name="Huang H."/>
            <person name="Mo K."/>
            <person name="Hu Y."/>
        </authorList>
    </citation>
    <scope>NUCLEOTIDE SEQUENCE</scope>
    <source>
        <strain evidence="11">IB182363</strain>
    </source>
</reference>
<dbReference type="InterPro" id="IPR004358">
    <property type="entry name" value="Sig_transdc_His_kin-like_C"/>
</dbReference>
<organism evidence="11 12">
    <name type="scientific">Paenibacillus oceani</name>
    <dbReference type="NCBI Taxonomy" id="2772510"/>
    <lineage>
        <taxon>Bacteria</taxon>
        <taxon>Bacillati</taxon>
        <taxon>Bacillota</taxon>
        <taxon>Bacilli</taxon>
        <taxon>Bacillales</taxon>
        <taxon>Paenibacillaceae</taxon>
        <taxon>Paenibacillus</taxon>
    </lineage>
</organism>
<dbReference type="AlphaFoldDB" id="A0A927H159"/>
<evidence type="ECO:0000256" key="8">
    <source>
        <dbReference type="ARBA" id="ARBA00023012"/>
    </source>
</evidence>
<keyword evidence="5" id="KW-0547">Nucleotide-binding</keyword>
<feature type="transmembrane region" description="Helical" evidence="9">
    <location>
        <begin position="27"/>
        <end position="44"/>
    </location>
</feature>
<dbReference type="Gene3D" id="3.30.565.10">
    <property type="entry name" value="Histidine kinase-like ATPase, C-terminal domain"/>
    <property type="match status" value="1"/>
</dbReference>
<gene>
    <name evidence="11" type="ORF">IDH45_22885</name>
</gene>
<dbReference type="InterPro" id="IPR036890">
    <property type="entry name" value="HATPase_C_sf"/>
</dbReference>
<dbReference type="InterPro" id="IPR003594">
    <property type="entry name" value="HATPase_dom"/>
</dbReference>
<evidence type="ECO:0000313" key="11">
    <source>
        <dbReference type="EMBL" id="MBD2864826.1"/>
    </source>
</evidence>
<comment type="catalytic activity">
    <reaction evidence="1">
        <text>ATP + protein L-histidine = ADP + protein N-phospho-L-histidine.</text>
        <dbReference type="EC" id="2.7.13.3"/>
    </reaction>
</comment>
<dbReference type="PRINTS" id="PR00344">
    <property type="entry name" value="BCTRLSENSOR"/>
</dbReference>
<feature type="transmembrane region" description="Helical" evidence="9">
    <location>
        <begin position="127"/>
        <end position="151"/>
    </location>
</feature>
<evidence type="ECO:0000259" key="10">
    <source>
        <dbReference type="PROSITE" id="PS50109"/>
    </source>
</evidence>
<protein>
    <recommendedName>
        <fullName evidence="2">histidine kinase</fullName>
        <ecNumber evidence="2">2.7.13.3</ecNumber>
    </recommendedName>
</protein>
<sequence length="457" mass="50215">MLVYFAALLAAACVLYKLHPQREANRWAAFFLLFASTGGLAGYIRDDLLFKLTERAGTSMWSDFAAFAAKGLATLNHTLTPYGVLVFALVYAERFSRKVRAKLKLLLLLPAAAAAAVYWTIPDERAFFLTLLFWAVPYYACSCWLLVSAYRCEPSAWKRREKLAVAVLAVPTLAAIAVLINVANVWEPGFRFFHYIAFFIAYSLLAGVAFAFGSGVLGVKVRLEKDPLESAVTAVSSGTAMLNHTIKNEIAKISMSAENIKFALGQQDAETAEQLDLIVRSADHMKQMVARIHGQMQEIVLEERPNRLSVLIEQNVRSRSAELERSGIRVETDFECDPIVLCDPVHVGEVISNLVTNAMEAMPGGGTLHVRIAASKRYVELSLRDNGPGIPQDRLARVLEPFYTTKKHTGGGGNFGLGLTYGYQVMQKIGGSIEVTSREGAGTVVTLRFPGNKRLEG</sequence>
<dbReference type="Proteomes" id="UP000639396">
    <property type="component" value="Unassembled WGS sequence"/>
</dbReference>
<keyword evidence="9" id="KW-1133">Transmembrane helix</keyword>
<feature type="domain" description="Histidine kinase" evidence="10">
    <location>
        <begin position="241"/>
        <end position="453"/>
    </location>
</feature>
<keyword evidence="3" id="KW-0597">Phosphoprotein</keyword>
<dbReference type="SMART" id="SM00387">
    <property type="entry name" value="HATPase_c"/>
    <property type="match status" value="1"/>
</dbReference>
<evidence type="ECO:0000256" key="1">
    <source>
        <dbReference type="ARBA" id="ARBA00000085"/>
    </source>
</evidence>